<reference evidence="1 2" key="1">
    <citation type="submission" date="2024-07" db="EMBL/GenBank/DDBJ databases">
        <title>A survey of Mimosa microsymbionts across Brazilian biomes reveals a high diversity of Paraburkholderia nodulating endemic species, but also that Cupriavidus is common as a symbiont of widespread species.</title>
        <authorList>
            <person name="Rouws L."/>
            <person name="Barauna A."/>
            <person name="Beukes C."/>
            <person name="Rouws J.R.C."/>
            <person name="De Faria S.M."/>
            <person name="Gross E."/>
            <person name="Bueno Dos Reis Junior F."/>
            <person name="Simon M.F."/>
            <person name="Maluk M."/>
            <person name="Odee D.W."/>
            <person name="Kenicer G."/>
            <person name="Young J.P.W."/>
            <person name="Reis V.M."/>
            <person name="Zilli J."/>
            <person name="James E.K."/>
        </authorList>
    </citation>
    <scope>NUCLEOTIDE SEQUENCE [LARGE SCALE GENOMIC DNA]</scope>
    <source>
        <strain evidence="1 2">BR14375</strain>
    </source>
</reference>
<organism evidence="1 2">
    <name type="scientific">Paraburkholderia phenoliruptrix</name>
    <dbReference type="NCBI Taxonomy" id="252970"/>
    <lineage>
        <taxon>Bacteria</taxon>
        <taxon>Pseudomonadati</taxon>
        <taxon>Pseudomonadota</taxon>
        <taxon>Betaproteobacteria</taxon>
        <taxon>Burkholderiales</taxon>
        <taxon>Burkholderiaceae</taxon>
        <taxon>Paraburkholderia</taxon>
    </lineage>
</organism>
<protein>
    <recommendedName>
        <fullName evidence="3">HMA domain-containing protein</fullName>
    </recommendedName>
</protein>
<evidence type="ECO:0000313" key="2">
    <source>
        <dbReference type="Proteomes" id="UP001558535"/>
    </source>
</evidence>
<proteinExistence type="predicted"/>
<comment type="caution">
    <text evidence="1">The sequence shown here is derived from an EMBL/GenBank/DDBJ whole genome shotgun (WGS) entry which is preliminary data.</text>
</comment>
<name>A0ABV3W5K3_9BURK</name>
<keyword evidence="2" id="KW-1185">Reference proteome</keyword>
<sequence length="62" mass="7037">MKSQIRADDHSMIEHALKSVDADAKVDVDVDKQTVSVDSWLMPEEFIVAFTDEDLDVAITEW</sequence>
<dbReference type="EMBL" id="JBFPKE010000001">
    <property type="protein sequence ID" value="MEX3748474.1"/>
    <property type="molecule type" value="Genomic_DNA"/>
</dbReference>
<evidence type="ECO:0008006" key="3">
    <source>
        <dbReference type="Google" id="ProtNLM"/>
    </source>
</evidence>
<dbReference type="Proteomes" id="UP001558535">
    <property type="component" value="Unassembled WGS sequence"/>
</dbReference>
<gene>
    <name evidence="1" type="ORF">AB3X84_00510</name>
</gene>
<evidence type="ECO:0000313" key="1">
    <source>
        <dbReference type="EMBL" id="MEX3748474.1"/>
    </source>
</evidence>
<accession>A0ABV3W5K3</accession>